<comment type="caution">
    <text evidence="7">The sequence shown here is derived from an EMBL/GenBank/DDBJ whole genome shotgun (WGS) entry which is preliminary data.</text>
</comment>
<dbReference type="InterPro" id="IPR017930">
    <property type="entry name" value="Myb_dom"/>
</dbReference>
<organism evidence="7 8">
    <name type="scientific">Entamoeba histolytica</name>
    <dbReference type="NCBI Taxonomy" id="5759"/>
    <lineage>
        <taxon>Eukaryota</taxon>
        <taxon>Amoebozoa</taxon>
        <taxon>Evosea</taxon>
        <taxon>Archamoebae</taxon>
        <taxon>Mastigamoebida</taxon>
        <taxon>Entamoebidae</taxon>
        <taxon>Entamoeba</taxon>
    </lineage>
</organism>
<evidence type="ECO:0000259" key="6">
    <source>
        <dbReference type="PROSITE" id="PS51294"/>
    </source>
</evidence>
<dbReference type="PANTHER" id="PTHR12802:SF155">
    <property type="entry name" value="DEUBIQUITINASE MYSM1"/>
    <property type="match status" value="1"/>
</dbReference>
<dbReference type="NCBIfam" id="TIGR01557">
    <property type="entry name" value="myb_SHAQKYF"/>
    <property type="match status" value="1"/>
</dbReference>
<dbReference type="SMART" id="SM00717">
    <property type="entry name" value="SANT"/>
    <property type="match status" value="1"/>
</dbReference>
<dbReference type="eggNOG" id="KOG0724">
    <property type="taxonomic scope" value="Eukaryota"/>
</dbReference>
<keyword evidence="1" id="KW-0805">Transcription regulation</keyword>
<dbReference type="VEuPathDB" id="AmoebaDB:EHI5A_122800"/>
<proteinExistence type="predicted"/>
<dbReference type="AlphaFoldDB" id="A0A175JZG0"/>
<dbReference type="EMBL" id="BDEQ01000001">
    <property type="protein sequence ID" value="GAT99169.1"/>
    <property type="molecule type" value="Genomic_DNA"/>
</dbReference>
<protein>
    <submittedName>
        <fullName evidence="7">Myb family DNA-binding protein shaqkyf family</fullName>
    </submittedName>
</protein>
<evidence type="ECO:0000256" key="3">
    <source>
        <dbReference type="ARBA" id="ARBA00023163"/>
    </source>
</evidence>
<evidence type="ECO:0000313" key="8">
    <source>
        <dbReference type="Proteomes" id="UP000078387"/>
    </source>
</evidence>
<reference evidence="7 8" key="1">
    <citation type="submission" date="2016-05" db="EMBL/GenBank/DDBJ databases">
        <title>First whole genome sequencing of Entamoeba histolytica HM1:IMSS-clone-6.</title>
        <authorList>
            <person name="Mukherjee Avik.K."/>
            <person name="Izumyama S."/>
            <person name="Nakada-Tsukui K."/>
            <person name="Nozaki T."/>
        </authorList>
    </citation>
    <scope>NUCLEOTIDE SEQUENCE [LARGE SCALE GENOMIC DNA]</scope>
    <source>
        <strain evidence="7 8">HM1:IMSS clone 6</strain>
    </source>
</reference>
<gene>
    <name evidence="7" type="ORF">CL6EHI_197980</name>
</gene>
<evidence type="ECO:0000259" key="5">
    <source>
        <dbReference type="PROSITE" id="PS51293"/>
    </source>
</evidence>
<name>A0A175JZG0_ENTHI</name>
<keyword evidence="3" id="KW-0804">Transcription</keyword>
<dbReference type="Proteomes" id="UP000078387">
    <property type="component" value="Unassembled WGS sequence"/>
</dbReference>
<dbReference type="InterPro" id="IPR017884">
    <property type="entry name" value="SANT_dom"/>
</dbReference>
<evidence type="ECO:0000313" key="7">
    <source>
        <dbReference type="EMBL" id="GAT99169.1"/>
    </source>
</evidence>
<dbReference type="PROSITE" id="PS51293">
    <property type="entry name" value="SANT"/>
    <property type="match status" value="1"/>
</dbReference>
<evidence type="ECO:0000256" key="2">
    <source>
        <dbReference type="ARBA" id="ARBA00023125"/>
    </source>
</evidence>
<dbReference type="InterPro" id="IPR009057">
    <property type="entry name" value="Homeodomain-like_sf"/>
</dbReference>
<dbReference type="PROSITE" id="PS51294">
    <property type="entry name" value="HTH_MYB"/>
    <property type="match status" value="1"/>
</dbReference>
<evidence type="ECO:0000256" key="4">
    <source>
        <dbReference type="ARBA" id="ARBA00023242"/>
    </source>
</evidence>
<dbReference type="InterPro" id="IPR001005">
    <property type="entry name" value="SANT/Myb"/>
</dbReference>
<dbReference type="SUPFAM" id="SSF46689">
    <property type="entry name" value="Homeodomain-like"/>
    <property type="match status" value="1"/>
</dbReference>
<dbReference type="Pfam" id="PF00249">
    <property type="entry name" value="Myb_DNA-binding"/>
    <property type="match status" value="1"/>
</dbReference>
<sequence>MRIKMSVTLSSTENDTTDTNSVVELNLFKTTGGIKQNRKRRETWTDEERSKFEEAFNKYGRDYAKISAFIGSKTIYQVRSHAQKFFKKKGMTLKMAGERTNHPFVNVSNEEYNQKKNEVINKINHILSQTYSQYEFTKQIEMNSYINTLQRCFGQNKNHSFLVVSKSNASRTKQPPSKEKTSLNPFFNQALI</sequence>
<dbReference type="PANTHER" id="PTHR12802">
    <property type="entry name" value="SWI/SNF COMPLEX-RELATED"/>
    <property type="match status" value="1"/>
</dbReference>
<evidence type="ECO:0000256" key="1">
    <source>
        <dbReference type="ARBA" id="ARBA00023015"/>
    </source>
</evidence>
<dbReference type="VEuPathDB" id="AmoebaDB:EHI_197980"/>
<keyword evidence="2 7" id="KW-0238">DNA-binding</keyword>
<dbReference type="InterPro" id="IPR006447">
    <property type="entry name" value="Myb_dom_plants"/>
</dbReference>
<dbReference type="VEuPathDB" id="AmoebaDB:KM1_152270"/>
<keyword evidence="4" id="KW-0539">Nucleus</keyword>
<accession>A0A175JZG0</accession>
<feature type="domain" description="HTH myb-type" evidence="6">
    <location>
        <begin position="36"/>
        <end position="90"/>
    </location>
</feature>
<dbReference type="CDD" id="cd00167">
    <property type="entry name" value="SANT"/>
    <property type="match status" value="1"/>
</dbReference>
<feature type="domain" description="SANT" evidence="5">
    <location>
        <begin position="39"/>
        <end position="90"/>
    </location>
</feature>
<dbReference type="GO" id="GO:0003677">
    <property type="term" value="F:DNA binding"/>
    <property type="evidence" value="ECO:0007669"/>
    <property type="project" value="UniProtKB-KW"/>
</dbReference>
<dbReference type="Gene3D" id="1.10.10.60">
    <property type="entry name" value="Homeodomain-like"/>
    <property type="match status" value="1"/>
</dbReference>